<reference evidence="4 5" key="1">
    <citation type="submission" date="2020-08" db="EMBL/GenBank/DDBJ databases">
        <title>Genomic Encyclopedia of Type Strains, Phase IV (KMG-IV): sequencing the most valuable type-strain genomes for metagenomic binning, comparative biology and taxonomic classification.</title>
        <authorList>
            <person name="Goeker M."/>
        </authorList>
    </citation>
    <scope>NUCLEOTIDE SEQUENCE [LARGE SCALE GENOMIC DNA]</scope>
    <source>
        <strain evidence="4 5">DSM 102044</strain>
    </source>
</reference>
<dbReference type="InterPro" id="IPR036409">
    <property type="entry name" value="Aldolase_II/adducin_N_sf"/>
</dbReference>
<name>A0A841N1P6_9BACT</name>
<accession>A0A841N1P6</accession>
<feature type="non-terminal residue" evidence="4">
    <location>
        <position position="536"/>
    </location>
</feature>
<dbReference type="SUPFAM" id="SSF51735">
    <property type="entry name" value="NAD(P)-binding Rossmann-fold domains"/>
    <property type="match status" value="1"/>
</dbReference>
<proteinExistence type="inferred from homology"/>
<dbReference type="PANTHER" id="PTHR43669">
    <property type="entry name" value="5-KETO-D-GLUCONATE 5-REDUCTASE"/>
    <property type="match status" value="1"/>
</dbReference>
<feature type="domain" description="Class II aldolase/adducin N-terminal" evidence="3">
    <location>
        <begin position="30"/>
        <end position="232"/>
    </location>
</feature>
<comment type="caution">
    <text evidence="4">The sequence shown here is derived from an EMBL/GenBank/DDBJ whole genome shotgun (WGS) entry which is preliminary data.</text>
</comment>
<dbReference type="GO" id="GO:0016491">
    <property type="term" value="F:oxidoreductase activity"/>
    <property type="evidence" value="ECO:0007669"/>
    <property type="project" value="UniProtKB-KW"/>
</dbReference>
<organism evidence="4 5">
    <name type="scientific">Algoriphagus iocasae</name>
    <dbReference type="NCBI Taxonomy" id="1836499"/>
    <lineage>
        <taxon>Bacteria</taxon>
        <taxon>Pseudomonadati</taxon>
        <taxon>Bacteroidota</taxon>
        <taxon>Cytophagia</taxon>
        <taxon>Cytophagales</taxon>
        <taxon>Cyclobacteriaceae</taxon>
        <taxon>Algoriphagus</taxon>
    </lineage>
</organism>
<comment type="similarity">
    <text evidence="1">Belongs to the short-chain dehydrogenases/reductases (SDR) family.</text>
</comment>
<dbReference type="AlphaFoldDB" id="A0A841N1P6"/>
<protein>
    <submittedName>
        <fullName evidence="4">Rhamnulose-1-phosphate aldolase/alcohol dehydrogenase</fullName>
    </submittedName>
</protein>
<dbReference type="InterPro" id="IPR036291">
    <property type="entry name" value="NAD(P)-bd_dom_sf"/>
</dbReference>
<dbReference type="SMART" id="SM01007">
    <property type="entry name" value="Aldolase_II"/>
    <property type="match status" value="1"/>
</dbReference>
<dbReference type="PANTHER" id="PTHR43669:SF8">
    <property type="entry name" value="SHORT-CHAIN TYPE DEHYDROGENASE_REDUCTASE-RELATED"/>
    <property type="match status" value="1"/>
</dbReference>
<evidence type="ECO:0000313" key="5">
    <source>
        <dbReference type="Proteomes" id="UP000588604"/>
    </source>
</evidence>
<evidence type="ECO:0000256" key="2">
    <source>
        <dbReference type="ARBA" id="ARBA00023002"/>
    </source>
</evidence>
<dbReference type="Proteomes" id="UP000588604">
    <property type="component" value="Unassembled WGS sequence"/>
</dbReference>
<dbReference type="NCBIfam" id="TIGR02632">
    <property type="entry name" value="RhaD_aldol-ADH"/>
    <property type="match status" value="1"/>
</dbReference>
<dbReference type="SUPFAM" id="SSF53639">
    <property type="entry name" value="AraD/HMP-PK domain-like"/>
    <property type="match status" value="1"/>
</dbReference>
<evidence type="ECO:0000256" key="1">
    <source>
        <dbReference type="ARBA" id="ARBA00006484"/>
    </source>
</evidence>
<dbReference type="PRINTS" id="PR00081">
    <property type="entry name" value="GDHRDH"/>
</dbReference>
<dbReference type="EMBL" id="JACIJO010000006">
    <property type="protein sequence ID" value="MBB6328878.1"/>
    <property type="molecule type" value="Genomic_DNA"/>
</dbReference>
<evidence type="ECO:0000313" key="4">
    <source>
        <dbReference type="EMBL" id="MBB6328878.1"/>
    </source>
</evidence>
<dbReference type="Gene3D" id="3.40.225.10">
    <property type="entry name" value="Class II aldolase/adducin N-terminal domain"/>
    <property type="match status" value="1"/>
</dbReference>
<keyword evidence="5" id="KW-1185">Reference proteome</keyword>
<dbReference type="InterPro" id="IPR001303">
    <property type="entry name" value="Aldolase_II/adducin_N"/>
</dbReference>
<keyword evidence="2" id="KW-0560">Oxidoreductase</keyword>
<dbReference type="Pfam" id="PF00106">
    <property type="entry name" value="adh_short"/>
    <property type="match status" value="1"/>
</dbReference>
<dbReference type="Pfam" id="PF00596">
    <property type="entry name" value="Aldolase_II"/>
    <property type="match status" value="1"/>
</dbReference>
<dbReference type="RefSeq" id="WP_184498419.1">
    <property type="nucleotide sequence ID" value="NZ_JACIJO010000006.1"/>
</dbReference>
<evidence type="ECO:0000259" key="3">
    <source>
        <dbReference type="SMART" id="SM01007"/>
    </source>
</evidence>
<gene>
    <name evidence="4" type="ORF">FHS59_004542</name>
</gene>
<dbReference type="InterPro" id="IPR002347">
    <property type="entry name" value="SDR_fam"/>
</dbReference>
<dbReference type="NCBIfam" id="NF006189">
    <property type="entry name" value="PRK08324.1-3"/>
    <property type="match status" value="1"/>
</dbReference>
<dbReference type="InterPro" id="IPR013454">
    <property type="entry name" value="Bifunc_RhaD/ADH"/>
</dbReference>
<dbReference type="Gene3D" id="3.40.50.720">
    <property type="entry name" value="NAD(P)-binding Rossmann-like Domain"/>
    <property type="match status" value="1"/>
</dbReference>
<sequence length="536" mass="58775">MNTTKQSFNHVSYLWDDKIAATMEGNEVDLLIYRSNILGADLRITNYGGGNTSCKTFEADPLTKESVEVMWVKGSGGDIGTLTKAGLAGLYVDKLRALQGIYRGIEFEDEMVGLFNHCIYDLDSKAPSIDTPLHAFLPFKHIDHLHPDAAIAIAASKDGEQITADLWKGQIAWVPWQKPGFDLGLQLQQTLADNPGIRGIMLGGHGLFTWGDTSFECYINSLEVIETASAYLEANYGKTRPVFGGQKVTSLPADQRASQAALLAPVLRGLASSEKKMVGTFSDTEVVLQFINSHDLGKLAPMGTSCPDHFLRTKISPLVLDIPADIDLSDPSSLKADLEVEFQKYREMYADYYEKHKHSNSPAMRDPNPVIILWPGVGLFSFAKDKQTSRVASEFYINAINVMRGAEAVSSYVSLPLQEAFNIEYWLLEEAKLQRMPKEKPLSRRIALITGSAGGIGKGIAEKYLQEGACVVVTDINADRLAETEAAMQKKYGKDVFLGVTLDVTDTDSLKKAMQEICLKFGGVDIIVNNAGISIS</sequence>